<reference evidence="1 2" key="1">
    <citation type="submission" date="2016-08" db="EMBL/GenBank/DDBJ databases">
        <authorList>
            <person name="Loux V."/>
            <person name="Rue O."/>
        </authorList>
    </citation>
    <scope>NUCLEOTIDE SEQUENCE [LARGE SCALE GENOMIC DNA]</scope>
    <source>
        <strain evidence="1 2">WSBC_10311</strain>
    </source>
</reference>
<comment type="caution">
    <text evidence="1">The sequence shown here is derived from an EMBL/GenBank/DDBJ whole genome shotgun (WGS) entry which is preliminary data.</text>
</comment>
<organism evidence="1 2">
    <name type="scientific">Bacillus wiedmannii</name>
    <dbReference type="NCBI Taxonomy" id="1890302"/>
    <lineage>
        <taxon>Bacteria</taxon>
        <taxon>Bacillati</taxon>
        <taxon>Bacillota</taxon>
        <taxon>Bacilli</taxon>
        <taxon>Bacillales</taxon>
        <taxon>Bacillaceae</taxon>
        <taxon>Bacillus</taxon>
        <taxon>Bacillus cereus group</taxon>
    </lineage>
</organism>
<evidence type="ECO:0000313" key="2">
    <source>
        <dbReference type="Proteomes" id="UP000195728"/>
    </source>
</evidence>
<name>A0AB37YW76_9BACI</name>
<protein>
    <submittedName>
        <fullName evidence="1">Uncharacterized protein</fullName>
    </submittedName>
</protein>
<dbReference type="Proteomes" id="UP000195728">
    <property type="component" value="Unassembled WGS sequence"/>
</dbReference>
<sequence>MENNGLRTIHLM</sequence>
<proteinExistence type="predicted"/>
<evidence type="ECO:0000313" key="1">
    <source>
        <dbReference type="EMBL" id="SCC53760.1"/>
    </source>
</evidence>
<accession>A0AB37YW76</accession>
<gene>
    <name evidence="1" type="ORF">BC10311_04162</name>
</gene>
<dbReference type="EMBL" id="FMBG01000021">
    <property type="protein sequence ID" value="SCC53760.1"/>
    <property type="molecule type" value="Genomic_DNA"/>
</dbReference>